<sequence length="32" mass="3791">MHSSIQKVLSPRKNTRLPKVPVTTGDWYFWDC</sequence>
<name>A0A0A9AXF3_ARUDO</name>
<accession>A0A0A9AXF3</accession>
<protein>
    <submittedName>
        <fullName evidence="1">Uncharacterized protein</fullName>
    </submittedName>
</protein>
<reference evidence="1" key="2">
    <citation type="journal article" date="2015" name="Data Brief">
        <title>Shoot transcriptome of the giant reed, Arundo donax.</title>
        <authorList>
            <person name="Barrero R.A."/>
            <person name="Guerrero F.D."/>
            <person name="Moolhuijzen P."/>
            <person name="Goolsby J.A."/>
            <person name="Tidwell J."/>
            <person name="Bellgard S.E."/>
            <person name="Bellgard M.I."/>
        </authorList>
    </citation>
    <scope>NUCLEOTIDE SEQUENCE</scope>
    <source>
        <tissue evidence="1">Shoot tissue taken approximately 20 cm above the soil surface</tissue>
    </source>
</reference>
<dbReference type="AlphaFoldDB" id="A0A0A9AXF3"/>
<proteinExistence type="predicted"/>
<evidence type="ECO:0000313" key="1">
    <source>
        <dbReference type="EMBL" id="JAD51762.1"/>
    </source>
</evidence>
<organism evidence="1">
    <name type="scientific">Arundo donax</name>
    <name type="common">Giant reed</name>
    <name type="synonym">Donax arundinaceus</name>
    <dbReference type="NCBI Taxonomy" id="35708"/>
    <lineage>
        <taxon>Eukaryota</taxon>
        <taxon>Viridiplantae</taxon>
        <taxon>Streptophyta</taxon>
        <taxon>Embryophyta</taxon>
        <taxon>Tracheophyta</taxon>
        <taxon>Spermatophyta</taxon>
        <taxon>Magnoliopsida</taxon>
        <taxon>Liliopsida</taxon>
        <taxon>Poales</taxon>
        <taxon>Poaceae</taxon>
        <taxon>PACMAD clade</taxon>
        <taxon>Arundinoideae</taxon>
        <taxon>Arundineae</taxon>
        <taxon>Arundo</taxon>
    </lineage>
</organism>
<dbReference type="EMBL" id="GBRH01246133">
    <property type="protein sequence ID" value="JAD51762.1"/>
    <property type="molecule type" value="Transcribed_RNA"/>
</dbReference>
<reference evidence="1" key="1">
    <citation type="submission" date="2014-09" db="EMBL/GenBank/DDBJ databases">
        <authorList>
            <person name="Magalhaes I.L.F."/>
            <person name="Oliveira U."/>
            <person name="Santos F.R."/>
            <person name="Vidigal T.H.D.A."/>
            <person name="Brescovit A.D."/>
            <person name="Santos A.J."/>
        </authorList>
    </citation>
    <scope>NUCLEOTIDE SEQUENCE</scope>
    <source>
        <tissue evidence="1">Shoot tissue taken approximately 20 cm above the soil surface</tissue>
    </source>
</reference>